<evidence type="ECO:0000256" key="3">
    <source>
        <dbReference type="ARBA" id="ARBA00022679"/>
    </source>
</evidence>
<dbReference type="InterPro" id="IPR006131">
    <property type="entry name" value="Asp_carbamoyltransf_Asp/Orn-bd"/>
</dbReference>
<dbReference type="Proteomes" id="UP001239019">
    <property type="component" value="Unassembled WGS sequence"/>
</dbReference>
<dbReference type="EMBL" id="JAVDDT010000008">
    <property type="protein sequence ID" value="MDQ2070607.1"/>
    <property type="molecule type" value="Genomic_DNA"/>
</dbReference>
<comment type="function">
    <text evidence="5 7">Catalyzes the condensation of carbamoyl phosphate and aspartate to form carbamoyl aspartate and inorganic phosphate, the committed step in the de novo pyrimidine nucleotide biosynthesis pathway.</text>
</comment>
<comment type="similarity">
    <text evidence="2 7">Belongs to the aspartate/ornithine carbamoyltransferase superfamily. ATCase family.</text>
</comment>
<dbReference type="PRINTS" id="PR00101">
    <property type="entry name" value="ATCASE"/>
</dbReference>
<evidence type="ECO:0000313" key="11">
    <source>
        <dbReference type="Proteomes" id="UP001239019"/>
    </source>
</evidence>
<dbReference type="PANTHER" id="PTHR45753:SF6">
    <property type="entry name" value="ASPARTATE CARBAMOYLTRANSFERASE"/>
    <property type="match status" value="1"/>
</dbReference>
<evidence type="ECO:0000256" key="1">
    <source>
        <dbReference type="ARBA" id="ARBA00004852"/>
    </source>
</evidence>
<dbReference type="NCBIfam" id="TIGR00670">
    <property type="entry name" value="asp_carb_tr"/>
    <property type="match status" value="1"/>
</dbReference>
<accession>A0ABU0W9H2</accession>
<comment type="pathway">
    <text evidence="1 7">Pyrimidine metabolism; UMP biosynthesis via de novo pathway; (S)-dihydroorotate from bicarbonate: step 2/3.</text>
</comment>
<dbReference type="InterPro" id="IPR002082">
    <property type="entry name" value="Asp_carbamoyltransf"/>
</dbReference>
<feature type="binding site" evidence="7">
    <location>
        <position position="104"/>
    </location>
    <ligand>
        <name>carbamoyl phosphate</name>
        <dbReference type="ChEBI" id="CHEBI:58228"/>
    </ligand>
</feature>
<dbReference type="NCBIfam" id="NF002032">
    <property type="entry name" value="PRK00856.1"/>
    <property type="match status" value="1"/>
</dbReference>
<feature type="binding site" evidence="7">
    <location>
        <position position="82"/>
    </location>
    <ligand>
        <name>L-aspartate</name>
        <dbReference type="ChEBI" id="CHEBI:29991"/>
    </ligand>
</feature>
<dbReference type="InterPro" id="IPR036901">
    <property type="entry name" value="Asp/Orn_carbamoylTrfase_sf"/>
</dbReference>
<dbReference type="HAMAP" id="MF_00001">
    <property type="entry name" value="Asp_carb_tr"/>
    <property type="match status" value="1"/>
</dbReference>
<dbReference type="InterPro" id="IPR006130">
    <property type="entry name" value="Asp/Orn_carbamoylTrfase"/>
</dbReference>
<comment type="caution">
    <text evidence="10">The sequence shown here is derived from an EMBL/GenBank/DDBJ whole genome shotgun (WGS) entry which is preliminary data.</text>
</comment>
<comment type="subunit">
    <text evidence="7">Heterododecamer (2C3:3R2) of six catalytic PyrB chains organized as two trimers (C3), and six regulatory PyrI chains organized as three dimers (R2).</text>
</comment>
<feature type="binding site" evidence="7">
    <location>
        <position position="54"/>
    </location>
    <ligand>
        <name>carbamoyl phosphate</name>
        <dbReference type="ChEBI" id="CHEBI:58228"/>
    </ligand>
</feature>
<keyword evidence="11" id="KW-1185">Reference proteome</keyword>
<proteinExistence type="inferred from homology"/>
<feature type="domain" description="Aspartate/ornithine carbamoyltransferase carbamoyl-P binding" evidence="9">
    <location>
        <begin position="3"/>
        <end position="147"/>
    </location>
</feature>
<dbReference type="SUPFAM" id="SSF53671">
    <property type="entry name" value="Aspartate/ornithine carbamoyltransferase"/>
    <property type="match status" value="1"/>
</dbReference>
<evidence type="ECO:0000259" key="8">
    <source>
        <dbReference type="Pfam" id="PF00185"/>
    </source>
</evidence>
<feature type="binding site" evidence="7">
    <location>
        <position position="134"/>
    </location>
    <ligand>
        <name>carbamoyl phosphate</name>
        <dbReference type="ChEBI" id="CHEBI:58228"/>
    </ligand>
</feature>
<feature type="binding site" evidence="7">
    <location>
        <position position="55"/>
    </location>
    <ligand>
        <name>carbamoyl phosphate</name>
        <dbReference type="ChEBI" id="CHEBI:58228"/>
    </ligand>
</feature>
<dbReference type="Gene3D" id="3.40.50.1370">
    <property type="entry name" value="Aspartate/ornithine carbamoyltransferase"/>
    <property type="match status" value="2"/>
</dbReference>
<evidence type="ECO:0000256" key="7">
    <source>
        <dbReference type="HAMAP-Rule" id="MF_00001"/>
    </source>
</evidence>
<dbReference type="Pfam" id="PF00185">
    <property type="entry name" value="OTCace"/>
    <property type="match status" value="1"/>
</dbReference>
<evidence type="ECO:0000256" key="5">
    <source>
        <dbReference type="ARBA" id="ARBA00043884"/>
    </source>
</evidence>
<feature type="binding site" evidence="7">
    <location>
        <position position="167"/>
    </location>
    <ligand>
        <name>L-aspartate</name>
        <dbReference type="ChEBI" id="CHEBI:29991"/>
    </ligand>
</feature>
<feature type="binding site" evidence="7">
    <location>
        <position position="262"/>
    </location>
    <ligand>
        <name>carbamoyl phosphate</name>
        <dbReference type="ChEBI" id="CHEBI:58228"/>
    </ligand>
</feature>
<dbReference type="PROSITE" id="PS00097">
    <property type="entry name" value="CARBAMOYLTRANSFERASE"/>
    <property type="match status" value="1"/>
</dbReference>
<keyword evidence="3 7" id="KW-0808">Transferase</keyword>
<feature type="binding site" evidence="7">
    <location>
        <position position="263"/>
    </location>
    <ligand>
        <name>carbamoyl phosphate</name>
        <dbReference type="ChEBI" id="CHEBI:58228"/>
    </ligand>
</feature>
<feature type="binding site" evidence="7">
    <location>
        <position position="221"/>
    </location>
    <ligand>
        <name>L-aspartate</name>
        <dbReference type="ChEBI" id="CHEBI:29991"/>
    </ligand>
</feature>
<reference evidence="10 11" key="1">
    <citation type="submission" date="2023-08" db="EMBL/GenBank/DDBJ databases">
        <title>Whole-genome sequencing of halo(alkali)philic microorganisms from hypersaline lakes.</title>
        <authorList>
            <person name="Sorokin D.Y."/>
            <person name="Abbas B."/>
            <person name="Merkel A.Y."/>
        </authorList>
    </citation>
    <scope>NUCLEOTIDE SEQUENCE [LARGE SCALE GENOMIC DNA]</scope>
    <source>
        <strain evidence="10 11">AB-CW4</strain>
    </source>
</reference>
<feature type="domain" description="Aspartate/ornithine carbamoyltransferase Asp/Orn-binding" evidence="8">
    <location>
        <begin position="155"/>
        <end position="300"/>
    </location>
</feature>
<evidence type="ECO:0000256" key="2">
    <source>
        <dbReference type="ARBA" id="ARBA00008896"/>
    </source>
</evidence>
<dbReference type="RefSeq" id="WP_306729102.1">
    <property type="nucleotide sequence ID" value="NZ_JAVDDT010000008.1"/>
</dbReference>
<dbReference type="GO" id="GO:0004070">
    <property type="term" value="F:aspartate carbamoyltransferase activity"/>
    <property type="evidence" value="ECO:0007669"/>
    <property type="project" value="UniProtKB-EC"/>
</dbReference>
<dbReference type="PANTHER" id="PTHR45753">
    <property type="entry name" value="ORNITHINE CARBAMOYLTRANSFERASE, MITOCHONDRIAL"/>
    <property type="match status" value="1"/>
</dbReference>
<dbReference type="InterPro" id="IPR006132">
    <property type="entry name" value="Asp/Orn_carbamoyltranf_P-bd"/>
</dbReference>
<evidence type="ECO:0000256" key="4">
    <source>
        <dbReference type="ARBA" id="ARBA00022975"/>
    </source>
</evidence>
<sequence length="306" mass="33429">MTRHFLAISDLDPDQLLRLIRRGRDHAAADPRQESRLGLRGLSVAQLFYEPSTRTRCSFELAARRLGADVLNLDIDTASTVKGETALDTAMTLAAMGVRLFVIRHADAELIRTLADALPPGCAVLNAGAGRRQHPTQALLDMITLDEAGLDPAALSVSIVGDIRHSRVASSVIAALQTLGCRRIRLGGPPAFLPETTPPEVECHDNLADTIRDADVVMTLRIQRERMQAGELAGIDDYHHQWGLREATLAKYAPRARIMHPGPMNRGVEIEDAVADGPRSLILDQVRNGVAARMAALEWLAEENQR</sequence>
<gene>
    <name evidence="7" type="primary">pyrB</name>
    <name evidence="10" type="ORF">RBH19_12070</name>
</gene>
<evidence type="ECO:0000256" key="6">
    <source>
        <dbReference type="ARBA" id="ARBA00048859"/>
    </source>
</evidence>
<name>A0ABU0W9H2_9GAMM</name>
<comment type="catalytic activity">
    <reaction evidence="6 7">
        <text>carbamoyl phosphate + L-aspartate = N-carbamoyl-L-aspartate + phosphate + H(+)</text>
        <dbReference type="Rhea" id="RHEA:20013"/>
        <dbReference type="ChEBI" id="CHEBI:15378"/>
        <dbReference type="ChEBI" id="CHEBI:29991"/>
        <dbReference type="ChEBI" id="CHEBI:32814"/>
        <dbReference type="ChEBI" id="CHEBI:43474"/>
        <dbReference type="ChEBI" id="CHEBI:58228"/>
        <dbReference type="EC" id="2.1.3.2"/>
    </reaction>
</comment>
<organism evidence="10 11">
    <name type="scientific">Natronospira bacteriovora</name>
    <dbReference type="NCBI Taxonomy" id="3069753"/>
    <lineage>
        <taxon>Bacteria</taxon>
        <taxon>Pseudomonadati</taxon>
        <taxon>Pseudomonadota</taxon>
        <taxon>Gammaproteobacteria</taxon>
        <taxon>Natronospirales</taxon>
        <taxon>Natronospiraceae</taxon>
        <taxon>Natronospira</taxon>
    </lineage>
</organism>
<evidence type="ECO:0000313" key="10">
    <source>
        <dbReference type="EMBL" id="MDQ2070607.1"/>
    </source>
</evidence>
<dbReference type="Pfam" id="PF02729">
    <property type="entry name" value="OTCace_N"/>
    <property type="match status" value="1"/>
</dbReference>
<dbReference type="PRINTS" id="PR00100">
    <property type="entry name" value="AOTCASE"/>
</dbReference>
<keyword evidence="4 7" id="KW-0665">Pyrimidine biosynthesis</keyword>
<dbReference type="EC" id="2.1.3.2" evidence="7"/>
<protein>
    <recommendedName>
        <fullName evidence="7">Aspartate carbamoyltransferase</fullName>
        <ecNumber evidence="7">2.1.3.2</ecNumber>
    </recommendedName>
    <alternativeName>
        <fullName evidence="7">Aspartate transcarbamylase</fullName>
        <shortName evidence="7">ATCase</shortName>
    </alternativeName>
</protein>
<feature type="binding site" evidence="7">
    <location>
        <position position="137"/>
    </location>
    <ligand>
        <name>carbamoyl phosphate</name>
        <dbReference type="ChEBI" id="CHEBI:58228"/>
    </ligand>
</feature>
<evidence type="ECO:0000259" key="9">
    <source>
        <dbReference type="Pfam" id="PF02729"/>
    </source>
</evidence>